<feature type="non-terminal residue" evidence="1">
    <location>
        <position position="104"/>
    </location>
</feature>
<name>A0A8T2X7L3_POPDE</name>
<evidence type="ECO:0000313" key="2">
    <source>
        <dbReference type="Proteomes" id="UP000807159"/>
    </source>
</evidence>
<keyword evidence="2" id="KW-1185">Reference proteome</keyword>
<evidence type="ECO:0000313" key="1">
    <source>
        <dbReference type="EMBL" id="KAH8489000.1"/>
    </source>
</evidence>
<sequence length="104" mass="11434">IPRWDIVAGQEPVFAFLSFFSAPTRPPNSFAKKEAWKIEKPSAQSSVARPVMSLETKSALLNSQHSQMIAQQRPRGIGIHDVGAEIVQRIATNVPSSLSIFGLY</sequence>
<comment type="caution">
    <text evidence="1">The sequence shown here is derived from an EMBL/GenBank/DDBJ whole genome shotgun (WGS) entry which is preliminary data.</text>
</comment>
<proteinExistence type="predicted"/>
<protein>
    <submittedName>
        <fullName evidence="1">Uncharacterized protein</fullName>
    </submittedName>
</protein>
<dbReference type="EMBL" id="JACEGQ020000014">
    <property type="protein sequence ID" value="KAH8489000.1"/>
    <property type="molecule type" value="Genomic_DNA"/>
</dbReference>
<reference evidence="1" key="1">
    <citation type="journal article" date="2021" name="J. Hered.">
        <title>Genome Assembly of Salicaceae Populus deltoides (Eastern Cottonwood) I-69 Based on Nanopore Sequencing and Hi-C Technologies.</title>
        <authorList>
            <person name="Bai S."/>
            <person name="Wu H."/>
            <person name="Zhang J."/>
            <person name="Pan Z."/>
            <person name="Zhao W."/>
            <person name="Li Z."/>
            <person name="Tong C."/>
        </authorList>
    </citation>
    <scope>NUCLEOTIDE SEQUENCE</scope>
    <source>
        <tissue evidence="1">Leaf</tissue>
    </source>
</reference>
<accession>A0A8T2X7L3</accession>
<dbReference type="Proteomes" id="UP000807159">
    <property type="component" value="Chromosome 14"/>
</dbReference>
<dbReference type="AlphaFoldDB" id="A0A8T2X7L3"/>
<gene>
    <name evidence="1" type="ORF">H0E87_024583</name>
</gene>
<organism evidence="1 2">
    <name type="scientific">Populus deltoides</name>
    <name type="common">Eastern poplar</name>
    <name type="synonym">Eastern cottonwood</name>
    <dbReference type="NCBI Taxonomy" id="3696"/>
    <lineage>
        <taxon>Eukaryota</taxon>
        <taxon>Viridiplantae</taxon>
        <taxon>Streptophyta</taxon>
        <taxon>Embryophyta</taxon>
        <taxon>Tracheophyta</taxon>
        <taxon>Spermatophyta</taxon>
        <taxon>Magnoliopsida</taxon>
        <taxon>eudicotyledons</taxon>
        <taxon>Gunneridae</taxon>
        <taxon>Pentapetalae</taxon>
        <taxon>rosids</taxon>
        <taxon>fabids</taxon>
        <taxon>Malpighiales</taxon>
        <taxon>Salicaceae</taxon>
        <taxon>Saliceae</taxon>
        <taxon>Populus</taxon>
    </lineage>
</organism>